<dbReference type="PANTHER" id="PTHR43292">
    <property type="entry name" value="ACYL-COA DEHYDROGENASE"/>
    <property type="match status" value="1"/>
</dbReference>
<dbReference type="Gene3D" id="2.40.110.10">
    <property type="entry name" value="Butyryl-CoA Dehydrogenase, subunit A, domain 2"/>
    <property type="match status" value="1"/>
</dbReference>
<dbReference type="InterPro" id="IPR009075">
    <property type="entry name" value="AcylCo_DH/oxidase_C"/>
</dbReference>
<comment type="similarity">
    <text evidence="2">Belongs to the acyl-CoA dehydrogenase family.</text>
</comment>
<dbReference type="GO" id="GO:0016627">
    <property type="term" value="F:oxidoreductase activity, acting on the CH-CH group of donors"/>
    <property type="evidence" value="ECO:0007669"/>
    <property type="project" value="InterPro"/>
</dbReference>
<proteinExistence type="inferred from homology"/>
<evidence type="ECO:0000256" key="1">
    <source>
        <dbReference type="ARBA" id="ARBA00001974"/>
    </source>
</evidence>
<name>A0A3G9IH88_9ACTN</name>
<dbReference type="AlphaFoldDB" id="A0A3G9IH88"/>
<reference evidence="9 10" key="1">
    <citation type="submission" date="2018-11" db="EMBL/GenBank/DDBJ databases">
        <title>Complete genome sequence of Nocardioides baekrokdamisoli strain KCTC 39748.</title>
        <authorList>
            <person name="Kang S.W."/>
            <person name="Lee K.C."/>
            <person name="Kim K.K."/>
            <person name="Kim J.S."/>
            <person name="Kim D.S."/>
            <person name="Ko S.H."/>
            <person name="Yang S.H."/>
            <person name="Shin Y.K."/>
            <person name="Lee J.S."/>
        </authorList>
    </citation>
    <scope>NUCLEOTIDE SEQUENCE [LARGE SCALE GENOMIC DNA]</scope>
    <source>
        <strain evidence="9 10">KCTC 39748</strain>
    </source>
</reference>
<evidence type="ECO:0000256" key="2">
    <source>
        <dbReference type="ARBA" id="ARBA00009347"/>
    </source>
</evidence>
<comment type="cofactor">
    <cofactor evidence="1">
        <name>FAD</name>
        <dbReference type="ChEBI" id="CHEBI:57692"/>
    </cofactor>
</comment>
<dbReference type="RefSeq" id="WP_125569728.1">
    <property type="nucleotide sequence ID" value="NZ_AP019307.1"/>
</dbReference>
<dbReference type="Pfam" id="PF02771">
    <property type="entry name" value="Acyl-CoA_dh_N"/>
    <property type="match status" value="1"/>
</dbReference>
<dbReference type="Pfam" id="PF00441">
    <property type="entry name" value="Acyl-CoA_dh_1"/>
    <property type="match status" value="2"/>
</dbReference>
<feature type="domain" description="Acyl-CoA dehydrogenase/oxidase C-terminal" evidence="6">
    <location>
        <begin position="549"/>
        <end position="695"/>
    </location>
</feature>
<keyword evidence="10" id="KW-1185">Reference proteome</keyword>
<organism evidence="9 10">
    <name type="scientific">Nocardioides baekrokdamisoli</name>
    <dbReference type="NCBI Taxonomy" id="1804624"/>
    <lineage>
        <taxon>Bacteria</taxon>
        <taxon>Bacillati</taxon>
        <taxon>Actinomycetota</taxon>
        <taxon>Actinomycetes</taxon>
        <taxon>Propionibacteriales</taxon>
        <taxon>Nocardioidaceae</taxon>
        <taxon>Nocardioides</taxon>
    </lineage>
</organism>
<feature type="domain" description="Acyl-CoA oxidase/dehydrogenase middle" evidence="7">
    <location>
        <begin position="443"/>
        <end position="530"/>
    </location>
</feature>
<feature type="domain" description="Acyl-CoA dehydrogenase/oxidase N-terminal" evidence="8">
    <location>
        <begin position="328"/>
        <end position="439"/>
    </location>
</feature>
<dbReference type="InterPro" id="IPR009100">
    <property type="entry name" value="AcylCoA_DH/oxidase_NM_dom_sf"/>
</dbReference>
<evidence type="ECO:0000259" key="8">
    <source>
        <dbReference type="Pfam" id="PF02771"/>
    </source>
</evidence>
<evidence type="ECO:0000313" key="10">
    <source>
        <dbReference type="Proteomes" id="UP000271573"/>
    </source>
</evidence>
<evidence type="ECO:0000256" key="4">
    <source>
        <dbReference type="ARBA" id="ARBA00022827"/>
    </source>
</evidence>
<dbReference type="Proteomes" id="UP000271573">
    <property type="component" value="Chromosome"/>
</dbReference>
<dbReference type="InterPro" id="IPR036250">
    <property type="entry name" value="AcylCo_DH-like_C"/>
</dbReference>
<dbReference type="PANTHER" id="PTHR43292:SF3">
    <property type="entry name" value="ACYL-COA DEHYDROGENASE FADE29"/>
    <property type="match status" value="1"/>
</dbReference>
<dbReference type="Gene3D" id="1.20.140.10">
    <property type="entry name" value="Butyryl-CoA Dehydrogenase, subunit A, domain 3"/>
    <property type="match status" value="2"/>
</dbReference>
<dbReference type="InterPro" id="IPR037069">
    <property type="entry name" value="AcylCoA_DH/ox_N_sf"/>
</dbReference>
<dbReference type="EMBL" id="AP019307">
    <property type="protein sequence ID" value="BBH18420.1"/>
    <property type="molecule type" value="Genomic_DNA"/>
</dbReference>
<evidence type="ECO:0000313" key="9">
    <source>
        <dbReference type="EMBL" id="BBH18420.1"/>
    </source>
</evidence>
<dbReference type="OrthoDB" id="4577375at2"/>
<dbReference type="KEGG" id="nbe:Back2_27070"/>
<dbReference type="InterPro" id="IPR006091">
    <property type="entry name" value="Acyl-CoA_Oxase/DH_mid-dom"/>
</dbReference>
<dbReference type="InterPro" id="IPR046373">
    <property type="entry name" value="Acyl-CoA_Oxase/DH_mid-dom_sf"/>
</dbReference>
<dbReference type="SUPFAM" id="SSF47203">
    <property type="entry name" value="Acyl-CoA dehydrogenase C-terminal domain-like"/>
    <property type="match status" value="2"/>
</dbReference>
<keyword evidence="3" id="KW-0285">Flavoprotein</keyword>
<dbReference type="GO" id="GO:0005886">
    <property type="term" value="C:plasma membrane"/>
    <property type="evidence" value="ECO:0007669"/>
    <property type="project" value="TreeGrafter"/>
</dbReference>
<dbReference type="InterPro" id="IPR013786">
    <property type="entry name" value="AcylCoA_DH/ox_N"/>
</dbReference>
<evidence type="ECO:0000259" key="7">
    <source>
        <dbReference type="Pfam" id="PF02770"/>
    </source>
</evidence>
<evidence type="ECO:0000259" key="6">
    <source>
        <dbReference type="Pfam" id="PF00441"/>
    </source>
</evidence>
<dbReference type="Pfam" id="PF02770">
    <property type="entry name" value="Acyl-CoA_dh_M"/>
    <property type="match status" value="1"/>
</dbReference>
<evidence type="ECO:0000256" key="3">
    <source>
        <dbReference type="ARBA" id="ARBA00022630"/>
    </source>
</evidence>
<dbReference type="Gene3D" id="1.10.540.10">
    <property type="entry name" value="Acyl-CoA dehydrogenase/oxidase, N-terminal domain"/>
    <property type="match status" value="1"/>
</dbReference>
<accession>A0A3G9IH88</accession>
<gene>
    <name evidence="9" type="ORF">Back2_27070</name>
</gene>
<evidence type="ECO:0000256" key="5">
    <source>
        <dbReference type="ARBA" id="ARBA00023002"/>
    </source>
</evidence>
<dbReference type="GO" id="GO:0050660">
    <property type="term" value="F:flavin adenine dinucleotide binding"/>
    <property type="evidence" value="ECO:0007669"/>
    <property type="project" value="InterPro"/>
</dbReference>
<dbReference type="InterPro" id="IPR052161">
    <property type="entry name" value="Mycobact_Acyl-CoA_DH"/>
</dbReference>
<dbReference type="SUPFAM" id="SSF56645">
    <property type="entry name" value="Acyl-CoA dehydrogenase NM domain-like"/>
    <property type="match status" value="1"/>
</dbReference>
<sequence>MFDRSETADAVRGVVKDVLAREVEWSAFADAGLLEFGEDLGVTEVAAALYELGAAAAVDVPYLETASCALLLSEIGGQHELLASVAAGTARLAPGLRTRAGSSTPAYESGKVRGQILGVAGADWLLVPATSADGEVLLLVEDAAVTRVESATSRGALEATVVLDGAADVIGDAEAVRRLRELVAAGQVSIAAGLVDGARDLTASYISERVQFGRKLAEFQAVSQQIADVFIASRTLGLAAENLVWRLTDRLPAADDLAVAAYWAASQARAAIQTCHHLHGGMGLDITYPLPRYSAWASDVAAALGGAEGALEGVRVADAAVANLELTVEQRDLKAELRTYFAQVVSPEQHRDMMVNRHGPSYRTVVRQLGEDGWMGVGWPTKFGGKGLGDIEQTIFANEAIRAEVPLPSVTLQTVGPTLQTFGTEEQKARFLPSILAGEVHFAIGYSEPDAGTDLASLRTSARRDGDHYVVNGQKMFTTGGHAADYIWLAVRTDPDAPKHKGISILIVDTTDPGFSWTPIITADGAHHVNATYYNDVRVPVENLVGVENEGWRLITAQLNHERVMLGPAGRLEGLRDRVVAWAEAAGVADETDVRRAVGEVTAAFRVNELLNWEVARQAANGGLSVADASASKVFASEQVQVLGPQLLDVVRRYGDPADEATGELIELLDALGKRNLVLTFGGGVNEVQRELIAQFGLKLPRVPR</sequence>
<feature type="domain" description="Acyl-CoA dehydrogenase/oxidase C-terminal" evidence="6">
    <location>
        <begin position="189"/>
        <end position="297"/>
    </location>
</feature>
<protein>
    <recommendedName>
        <fullName evidence="11">Acyl-CoA dehydrogenase</fullName>
    </recommendedName>
</protein>
<evidence type="ECO:0008006" key="11">
    <source>
        <dbReference type="Google" id="ProtNLM"/>
    </source>
</evidence>
<keyword evidence="4" id="KW-0274">FAD</keyword>
<keyword evidence="5" id="KW-0560">Oxidoreductase</keyword>